<dbReference type="STRING" id="1058.SAMN05421783_109173"/>
<dbReference type="Proteomes" id="UP000198816">
    <property type="component" value="Unassembled WGS sequence"/>
</dbReference>
<name>A0A1H2WXG1_THIRO</name>
<dbReference type="OrthoDB" id="9778236at2"/>
<dbReference type="RefSeq" id="WP_093031840.1">
    <property type="nucleotide sequence ID" value="NZ_FNNZ01000009.1"/>
</dbReference>
<dbReference type="InterPro" id="IPR058647">
    <property type="entry name" value="BSH_CzcB-like"/>
</dbReference>
<feature type="region of interest" description="Disordered" evidence="2">
    <location>
        <begin position="340"/>
        <end position="361"/>
    </location>
</feature>
<evidence type="ECO:0000256" key="1">
    <source>
        <dbReference type="SAM" id="Coils"/>
    </source>
</evidence>
<feature type="domain" description="CzcB-like barrel-sandwich hybrid" evidence="3">
    <location>
        <begin position="65"/>
        <end position="232"/>
    </location>
</feature>
<gene>
    <name evidence="4" type="ORF">SAMN05421783_109173</name>
</gene>
<organism evidence="4 5">
    <name type="scientific">Thiocapsa roseopersicina</name>
    <dbReference type="NCBI Taxonomy" id="1058"/>
    <lineage>
        <taxon>Bacteria</taxon>
        <taxon>Pseudomonadati</taxon>
        <taxon>Pseudomonadota</taxon>
        <taxon>Gammaproteobacteria</taxon>
        <taxon>Chromatiales</taxon>
        <taxon>Chromatiaceae</taxon>
        <taxon>Thiocapsa</taxon>
    </lineage>
</organism>
<evidence type="ECO:0000313" key="5">
    <source>
        <dbReference type="Proteomes" id="UP000198816"/>
    </source>
</evidence>
<sequence length="361" mass="39117">MIGRRRWLFAAAILVAVLSVALAGWLLVAGGNLRMLTGAVRGLLSDAVLPEGFAVGNGRIEATEVDVATKLAGRLAEVRVQEGDRVEQGQVVAVLDTDALAALQRQVRAELRQAEQERQHALAVVEQRESELDFARRDLDRLQRLSRTDQFVSEEQVDQARTGVRSAEAALWASRVQVVAAEAAIEAAQAGIERVEVDIADSTLQAPRGGRVLYRLAEPGEVLGVGGKVLTLLDLGDVYMVIFLPTPAAGRVPLGAQARIVLDAAPEYVVPAEVSFVAPRAQFTPKQVETQSVRESLAFRVKVRIDPDLLARYEALVKTGLPGVAYVQLRPDLPWPEHLEPRLPPPRSSLWPSTPPAPSSD</sequence>
<reference evidence="5" key="1">
    <citation type="submission" date="2016-10" db="EMBL/GenBank/DDBJ databases">
        <authorList>
            <person name="Varghese N."/>
            <person name="Submissions S."/>
        </authorList>
    </citation>
    <scope>NUCLEOTIDE SEQUENCE [LARGE SCALE GENOMIC DNA]</scope>
    <source>
        <strain evidence="5">DSM 217</strain>
    </source>
</reference>
<accession>A0A1H2WXG1</accession>
<dbReference type="AlphaFoldDB" id="A0A1H2WXG1"/>
<dbReference type="Gene3D" id="2.40.30.170">
    <property type="match status" value="1"/>
</dbReference>
<dbReference type="PANTHER" id="PTHR30438">
    <property type="entry name" value="36 KDA ANTIGEN-RELATED"/>
    <property type="match status" value="1"/>
</dbReference>
<keyword evidence="1" id="KW-0175">Coiled coil</keyword>
<dbReference type="GO" id="GO:0005886">
    <property type="term" value="C:plasma membrane"/>
    <property type="evidence" value="ECO:0007669"/>
    <property type="project" value="TreeGrafter"/>
</dbReference>
<dbReference type="GO" id="GO:0019898">
    <property type="term" value="C:extrinsic component of membrane"/>
    <property type="evidence" value="ECO:0007669"/>
    <property type="project" value="InterPro"/>
</dbReference>
<dbReference type="GO" id="GO:1990195">
    <property type="term" value="C:macrolide transmembrane transporter complex"/>
    <property type="evidence" value="ECO:0007669"/>
    <property type="project" value="InterPro"/>
</dbReference>
<feature type="compositionally biased region" description="Pro residues" evidence="2">
    <location>
        <begin position="342"/>
        <end position="361"/>
    </location>
</feature>
<dbReference type="Gene3D" id="6.10.140.1990">
    <property type="match status" value="1"/>
</dbReference>
<dbReference type="SUPFAM" id="SSF111369">
    <property type="entry name" value="HlyD-like secretion proteins"/>
    <property type="match status" value="1"/>
</dbReference>
<dbReference type="PANTHER" id="PTHR30438:SF2">
    <property type="entry name" value="MEMBRANE PROTEIN"/>
    <property type="match status" value="1"/>
</dbReference>
<feature type="coiled-coil region" evidence="1">
    <location>
        <begin position="97"/>
        <end position="145"/>
    </location>
</feature>
<dbReference type="Pfam" id="PF25973">
    <property type="entry name" value="BSH_CzcB"/>
    <property type="match status" value="1"/>
</dbReference>
<proteinExistence type="predicted"/>
<evidence type="ECO:0000256" key="2">
    <source>
        <dbReference type="SAM" id="MobiDB-lite"/>
    </source>
</evidence>
<dbReference type="GO" id="GO:1990961">
    <property type="term" value="P:xenobiotic detoxification by transmembrane export across the plasma membrane"/>
    <property type="evidence" value="ECO:0007669"/>
    <property type="project" value="InterPro"/>
</dbReference>
<evidence type="ECO:0000259" key="3">
    <source>
        <dbReference type="Pfam" id="PF25973"/>
    </source>
</evidence>
<dbReference type="Gene3D" id="2.40.50.100">
    <property type="match status" value="1"/>
</dbReference>
<protein>
    <submittedName>
        <fullName evidence="4">HlyD family secretion protein</fullName>
    </submittedName>
</protein>
<evidence type="ECO:0000313" key="4">
    <source>
        <dbReference type="EMBL" id="SDW85292.1"/>
    </source>
</evidence>
<dbReference type="EMBL" id="FNNZ01000009">
    <property type="protein sequence ID" value="SDW85292.1"/>
    <property type="molecule type" value="Genomic_DNA"/>
</dbReference>
<dbReference type="InterPro" id="IPR030190">
    <property type="entry name" value="MacA_alpha-hairpin_sf"/>
</dbReference>
<keyword evidence="5" id="KW-1185">Reference proteome</keyword>